<dbReference type="AlphaFoldDB" id="A0A2A6CL35"/>
<name>A0A2A6CL35_PRIPA</name>
<protein>
    <submittedName>
        <fullName evidence="1">G protein-coupled receptor</fullName>
    </submittedName>
</protein>
<dbReference type="PANTHER" id="PTHR22718">
    <property type="entry name" value="SERPENTINE RECEPTOR, CLASS X"/>
    <property type="match status" value="1"/>
</dbReference>
<sequence length="605" mass="69029">MKFLRMNTAFDCVISKTPSETKMLTGQHFATSIPIPVCTMSSEVVLPIDENTGNLVIFLVFLVVYGSILLWSTFSCTLFTVSLYRGRKVLSQWPFFIIVRNLTISDGVFLLNQIFNTFPDMIRDSTGSSQLSNYESWFNSIPVTASVQLLDFIPNKGLIYLSLLMTVNRLAVFVYPSWRRVFDRLVRGTIIVPILSCWACIITMCTMSVLVTPTKRFNKEILRFENNGAPLFDAPAAFHVMQGLDYIVPFIIAGMYVRIYQSIRARRGELTTDSLSEDRLSEDRKILTQALVIAVFLELYSLTTLAEMFLSPGGWVLMFHSFPDMIRDTVGCNQSYVNLNETFARADSWTNSVHVSASLDLFHFVPNKGLIYLSLLMTLNRLAVFVYPKWRRIFDKYSLHPYEAVCERLRQIRREGTILYPILTCWVIVMSLAALTLVVTPTQKFNKETLRFEANGEPLIGAPWLMHTLFGIDYLVPFIIAAMYLRIYYAIRASRRVLGQDWVSEERSAEDRKMLKQALIICGFLVLYNIANLLAMVFESVTRAQRLFGMCELILSVLNHSIHATLFIMTNSTIRKFLPVPSKLCSKSIKRGQPSVATSADKQYN</sequence>
<proteinExistence type="predicted"/>
<dbReference type="PANTHER" id="PTHR22718:SF25">
    <property type="entry name" value="G-PROTEIN COUPLED RECEPTORS FAMILY 1 PROFILE DOMAIN-CONTAINING PROTEIN"/>
    <property type="match status" value="1"/>
</dbReference>
<dbReference type="CDD" id="cd00637">
    <property type="entry name" value="7tm_classA_rhodopsin-like"/>
    <property type="match status" value="1"/>
</dbReference>
<organism evidence="1 2">
    <name type="scientific">Pristionchus pacificus</name>
    <name type="common">Parasitic nematode worm</name>
    <dbReference type="NCBI Taxonomy" id="54126"/>
    <lineage>
        <taxon>Eukaryota</taxon>
        <taxon>Metazoa</taxon>
        <taxon>Ecdysozoa</taxon>
        <taxon>Nematoda</taxon>
        <taxon>Chromadorea</taxon>
        <taxon>Rhabditida</taxon>
        <taxon>Rhabditina</taxon>
        <taxon>Diplogasteromorpha</taxon>
        <taxon>Diplogasteroidea</taxon>
        <taxon>Neodiplogasteridae</taxon>
        <taxon>Pristionchus</taxon>
    </lineage>
</organism>
<dbReference type="EnsemblMetazoa" id="PPA40988.1">
    <property type="protein sequence ID" value="PPA40988.1"/>
    <property type="gene ID" value="WBGene00279357"/>
</dbReference>
<dbReference type="Proteomes" id="UP000005239">
    <property type="component" value="Unassembled WGS sequence"/>
</dbReference>
<gene>
    <name evidence="1" type="primary">WBGene00279357</name>
</gene>
<keyword evidence="2" id="KW-1185">Reference proteome</keyword>
<reference evidence="1" key="2">
    <citation type="submission" date="2022-06" db="UniProtKB">
        <authorList>
            <consortium name="EnsemblMetazoa"/>
        </authorList>
    </citation>
    <scope>IDENTIFICATION</scope>
    <source>
        <strain evidence="1">PS312</strain>
    </source>
</reference>
<accession>A0A2A6CL35</accession>
<evidence type="ECO:0000313" key="2">
    <source>
        <dbReference type="Proteomes" id="UP000005239"/>
    </source>
</evidence>
<dbReference type="SUPFAM" id="SSF81321">
    <property type="entry name" value="Family A G protein-coupled receptor-like"/>
    <property type="match status" value="2"/>
</dbReference>
<accession>A0A8R1UX37</accession>
<reference evidence="2" key="1">
    <citation type="journal article" date="2008" name="Nat. Genet.">
        <title>The Pristionchus pacificus genome provides a unique perspective on nematode lifestyle and parasitism.</title>
        <authorList>
            <person name="Dieterich C."/>
            <person name="Clifton S.W."/>
            <person name="Schuster L.N."/>
            <person name="Chinwalla A."/>
            <person name="Delehaunty K."/>
            <person name="Dinkelacker I."/>
            <person name="Fulton L."/>
            <person name="Fulton R."/>
            <person name="Godfrey J."/>
            <person name="Minx P."/>
            <person name="Mitreva M."/>
            <person name="Roeseler W."/>
            <person name="Tian H."/>
            <person name="Witte H."/>
            <person name="Yang S.P."/>
            <person name="Wilson R.K."/>
            <person name="Sommer R.J."/>
        </authorList>
    </citation>
    <scope>NUCLEOTIDE SEQUENCE [LARGE SCALE GENOMIC DNA]</scope>
    <source>
        <strain evidence="2">PS312</strain>
    </source>
</reference>
<dbReference type="Gene3D" id="1.20.1070.10">
    <property type="entry name" value="Rhodopsin 7-helix transmembrane proteins"/>
    <property type="match status" value="2"/>
</dbReference>
<evidence type="ECO:0000313" key="1">
    <source>
        <dbReference type="EnsemblMetazoa" id="PPA40988.1"/>
    </source>
</evidence>
<dbReference type="OrthoDB" id="5857364at2759"/>